<name>A0A7W6PC39_9HYPH</name>
<evidence type="ECO:0000256" key="1">
    <source>
        <dbReference type="SAM" id="Phobius"/>
    </source>
</evidence>
<protein>
    <submittedName>
        <fullName evidence="2">Uncharacterized protein</fullName>
    </submittedName>
</protein>
<keyword evidence="1" id="KW-0812">Transmembrane</keyword>
<proteinExistence type="predicted"/>
<evidence type="ECO:0000313" key="3">
    <source>
        <dbReference type="Proteomes" id="UP000530571"/>
    </source>
</evidence>
<evidence type="ECO:0000313" key="2">
    <source>
        <dbReference type="EMBL" id="MBB4123279.1"/>
    </source>
</evidence>
<dbReference type="AlphaFoldDB" id="A0A7W6PC39"/>
<dbReference type="EMBL" id="JACIDZ010000011">
    <property type="protein sequence ID" value="MBB4123279.1"/>
    <property type="molecule type" value="Genomic_DNA"/>
</dbReference>
<accession>A0A7W6PC39</accession>
<keyword evidence="1" id="KW-1133">Transmembrane helix</keyword>
<feature type="transmembrane region" description="Helical" evidence="1">
    <location>
        <begin position="6"/>
        <end position="27"/>
    </location>
</feature>
<dbReference type="Proteomes" id="UP000530571">
    <property type="component" value="Unassembled WGS sequence"/>
</dbReference>
<keyword evidence="3" id="KW-1185">Reference proteome</keyword>
<organism evidence="2 3">
    <name type="scientific">Martelella radicis</name>
    <dbReference type="NCBI Taxonomy" id="1397476"/>
    <lineage>
        <taxon>Bacteria</taxon>
        <taxon>Pseudomonadati</taxon>
        <taxon>Pseudomonadota</taxon>
        <taxon>Alphaproteobacteria</taxon>
        <taxon>Hyphomicrobiales</taxon>
        <taxon>Aurantimonadaceae</taxon>
        <taxon>Martelella</taxon>
    </lineage>
</organism>
<keyword evidence="1" id="KW-0472">Membrane</keyword>
<sequence length="32" mass="3512">MTMMEIISLLIMPVAALAIAGTAWYIVSHHKV</sequence>
<reference evidence="2 3" key="1">
    <citation type="submission" date="2020-08" db="EMBL/GenBank/DDBJ databases">
        <title>Genomic Encyclopedia of Type Strains, Phase IV (KMG-IV): sequencing the most valuable type-strain genomes for metagenomic binning, comparative biology and taxonomic classification.</title>
        <authorList>
            <person name="Goeker M."/>
        </authorList>
    </citation>
    <scope>NUCLEOTIDE SEQUENCE [LARGE SCALE GENOMIC DNA]</scope>
    <source>
        <strain evidence="2 3">DSM 28101</strain>
    </source>
</reference>
<comment type="caution">
    <text evidence="2">The sequence shown here is derived from an EMBL/GenBank/DDBJ whole genome shotgun (WGS) entry which is preliminary data.</text>
</comment>
<gene>
    <name evidence="2" type="ORF">GGR30_003222</name>
</gene>